<evidence type="ECO:0000256" key="1">
    <source>
        <dbReference type="ARBA" id="ARBA00022741"/>
    </source>
</evidence>
<dbReference type="InterPro" id="IPR002078">
    <property type="entry name" value="Sigma_54_int"/>
</dbReference>
<dbReference type="Gene3D" id="1.10.8.60">
    <property type="match status" value="1"/>
</dbReference>
<reference evidence="7 8" key="1">
    <citation type="submission" date="2016-10" db="EMBL/GenBank/DDBJ databases">
        <authorList>
            <person name="de Groot N.N."/>
        </authorList>
    </citation>
    <scope>NUCLEOTIDE SEQUENCE [LARGE SCALE GENOMIC DNA]</scope>
    <source>
        <strain evidence="7 8">DSM 44215</strain>
    </source>
</reference>
<sequence>MSTAMTSRRDDQSHLRPAPTVRSRPHDDTSSLRRVRDKFFSTGSADPLDIRAAGLDVALLDSWRRSLRYGLDAHPQHEARSGKVDVQSPLVKVADAVITSREAVLEQSMCGLSLTDAEGLVLRQWVRDPALGRWFEHHGIVPSVAVDETAIGTSSGICLLTEKPTMVRGLEHFYEEYSEVTSAGVPIIHPVTRRIVGSLNLTSRYRDTSPVLLSWVMELVSDIQHAFQETATRRERTLLNAYLTENRDARHPLVALNDQTIITNATAARLISSVDQALLWEHASRAIHDGSYESRQLVLTDGTVVSVQCREVVDTAESAGAVIRIRPVVESRSRERASSSAPALPGLVGDGARWRDLCRQAALVGSSVPALIVGERGTGKMSVAHALAGEAATVIDAADANVDGCNAFLRQLSDLLSHSEPSTVIIRRCDELDEPTATAVANLLRSRRDGPVRVLATTTRQVEHGQVDSLYAEFPSVLRVPPLRERIEDLPALLDSLSRAIETRLGRTTHVRWMPDAVQALSRLEWRGNVASLETIVLRVLQSTTNGYVNAADLPADVIASASRRRLAGLEHVEANAITAALREAGGNKNKAADSLGIARSTLYRKIRTLGIDLTTSAF</sequence>
<dbReference type="InterPro" id="IPR009057">
    <property type="entry name" value="Homeodomain-like_sf"/>
</dbReference>
<name>A0A1H2LEQ5_9ACTN</name>
<dbReference type="GO" id="GO:0043565">
    <property type="term" value="F:sequence-specific DNA binding"/>
    <property type="evidence" value="ECO:0007669"/>
    <property type="project" value="InterPro"/>
</dbReference>
<organism evidence="7 8">
    <name type="scientific">Gordonia westfalica</name>
    <dbReference type="NCBI Taxonomy" id="158898"/>
    <lineage>
        <taxon>Bacteria</taxon>
        <taxon>Bacillati</taxon>
        <taxon>Actinomycetota</taxon>
        <taxon>Actinomycetes</taxon>
        <taxon>Mycobacteriales</taxon>
        <taxon>Gordoniaceae</taxon>
        <taxon>Gordonia</taxon>
    </lineage>
</organism>
<proteinExistence type="predicted"/>
<dbReference type="PANTHER" id="PTHR32071:SF122">
    <property type="entry name" value="SIGMA FACTOR"/>
    <property type="match status" value="1"/>
</dbReference>
<dbReference type="Pfam" id="PF25601">
    <property type="entry name" value="AAA_lid_14"/>
    <property type="match status" value="1"/>
</dbReference>
<dbReference type="InterPro" id="IPR058031">
    <property type="entry name" value="AAA_lid_NorR"/>
</dbReference>
<evidence type="ECO:0000259" key="6">
    <source>
        <dbReference type="PROSITE" id="PS50045"/>
    </source>
</evidence>
<dbReference type="PRINTS" id="PR01590">
    <property type="entry name" value="HTHFIS"/>
</dbReference>
<dbReference type="SUPFAM" id="SSF46689">
    <property type="entry name" value="Homeodomain-like"/>
    <property type="match status" value="1"/>
</dbReference>
<dbReference type="CDD" id="cd00009">
    <property type="entry name" value="AAA"/>
    <property type="match status" value="1"/>
</dbReference>
<dbReference type="InterPro" id="IPR002197">
    <property type="entry name" value="HTH_Fis"/>
</dbReference>
<feature type="region of interest" description="Disordered" evidence="5">
    <location>
        <begin position="1"/>
        <end position="34"/>
    </location>
</feature>
<dbReference type="AlphaFoldDB" id="A0A1H2LEQ5"/>
<dbReference type="InterPro" id="IPR027417">
    <property type="entry name" value="P-loop_NTPase"/>
</dbReference>
<dbReference type="STRING" id="158898.SAMN04488548_136187"/>
<gene>
    <name evidence="7" type="ORF">SAMN04488548_136187</name>
</gene>
<evidence type="ECO:0000313" key="8">
    <source>
        <dbReference type="Proteomes" id="UP000183180"/>
    </source>
</evidence>
<dbReference type="Gene3D" id="3.40.50.300">
    <property type="entry name" value="P-loop containing nucleotide triphosphate hydrolases"/>
    <property type="match status" value="1"/>
</dbReference>
<keyword evidence="3" id="KW-0805">Transcription regulation</keyword>
<keyword evidence="2" id="KW-0067">ATP-binding</keyword>
<accession>A0A1H2LEQ5</accession>
<evidence type="ECO:0000256" key="3">
    <source>
        <dbReference type="ARBA" id="ARBA00023015"/>
    </source>
</evidence>
<protein>
    <submittedName>
        <fullName evidence="7">Transcriptional regulator of acetoin/glycerol metabolism</fullName>
    </submittedName>
</protein>
<feature type="domain" description="Sigma-54 factor interaction" evidence="6">
    <location>
        <begin position="359"/>
        <end position="542"/>
    </location>
</feature>
<dbReference type="PROSITE" id="PS50045">
    <property type="entry name" value="SIGMA54_INTERACT_4"/>
    <property type="match status" value="1"/>
</dbReference>
<dbReference type="GO" id="GO:0005524">
    <property type="term" value="F:ATP binding"/>
    <property type="evidence" value="ECO:0007669"/>
    <property type="project" value="UniProtKB-KW"/>
</dbReference>
<dbReference type="SUPFAM" id="SSF52540">
    <property type="entry name" value="P-loop containing nucleoside triphosphate hydrolases"/>
    <property type="match status" value="1"/>
</dbReference>
<dbReference type="GO" id="GO:0006355">
    <property type="term" value="P:regulation of DNA-templated transcription"/>
    <property type="evidence" value="ECO:0007669"/>
    <property type="project" value="InterPro"/>
</dbReference>
<dbReference type="Pfam" id="PF02954">
    <property type="entry name" value="HTH_8"/>
    <property type="match status" value="1"/>
</dbReference>
<dbReference type="Pfam" id="PF14532">
    <property type="entry name" value="Sigma54_activ_2"/>
    <property type="match status" value="1"/>
</dbReference>
<dbReference type="InterPro" id="IPR029016">
    <property type="entry name" value="GAF-like_dom_sf"/>
</dbReference>
<evidence type="ECO:0000256" key="2">
    <source>
        <dbReference type="ARBA" id="ARBA00022840"/>
    </source>
</evidence>
<dbReference type="PANTHER" id="PTHR32071">
    <property type="entry name" value="TRANSCRIPTIONAL REGULATORY PROTEIN"/>
    <property type="match status" value="1"/>
</dbReference>
<dbReference type="Gene3D" id="3.30.450.40">
    <property type="match status" value="1"/>
</dbReference>
<evidence type="ECO:0000256" key="5">
    <source>
        <dbReference type="SAM" id="MobiDB-lite"/>
    </source>
</evidence>
<dbReference type="Gene3D" id="1.10.10.60">
    <property type="entry name" value="Homeodomain-like"/>
    <property type="match status" value="1"/>
</dbReference>
<evidence type="ECO:0000313" key="7">
    <source>
        <dbReference type="EMBL" id="SDU79304.1"/>
    </source>
</evidence>
<keyword evidence="4" id="KW-0804">Transcription</keyword>
<dbReference type="EMBL" id="FNLM01000036">
    <property type="protein sequence ID" value="SDU79304.1"/>
    <property type="molecule type" value="Genomic_DNA"/>
</dbReference>
<evidence type="ECO:0000256" key="4">
    <source>
        <dbReference type="ARBA" id="ARBA00023163"/>
    </source>
</evidence>
<keyword evidence="1" id="KW-0547">Nucleotide-binding</keyword>
<dbReference type="Proteomes" id="UP000183180">
    <property type="component" value="Unassembled WGS sequence"/>
</dbReference>